<evidence type="ECO:0000256" key="6">
    <source>
        <dbReference type="ARBA" id="ARBA00022840"/>
    </source>
</evidence>
<evidence type="ECO:0000313" key="10">
    <source>
        <dbReference type="Proteomes" id="UP000681340"/>
    </source>
</evidence>
<evidence type="ECO:0000256" key="5">
    <source>
        <dbReference type="ARBA" id="ARBA00022777"/>
    </source>
</evidence>
<proteinExistence type="predicted"/>
<evidence type="ECO:0000256" key="4">
    <source>
        <dbReference type="ARBA" id="ARBA00022741"/>
    </source>
</evidence>
<evidence type="ECO:0000259" key="8">
    <source>
        <dbReference type="PROSITE" id="PS50011"/>
    </source>
</evidence>
<protein>
    <recommendedName>
        <fullName evidence="1">non-specific serine/threonine protein kinase</fullName>
        <ecNumber evidence="1">2.7.11.1</ecNumber>
    </recommendedName>
</protein>
<dbReference type="Proteomes" id="UP000681340">
    <property type="component" value="Unassembled WGS sequence"/>
</dbReference>
<organism evidence="9 10">
    <name type="scientific">Actinoplanes auranticolor</name>
    <dbReference type="NCBI Taxonomy" id="47988"/>
    <lineage>
        <taxon>Bacteria</taxon>
        <taxon>Bacillati</taxon>
        <taxon>Actinomycetota</taxon>
        <taxon>Actinomycetes</taxon>
        <taxon>Micromonosporales</taxon>
        <taxon>Micromonosporaceae</taxon>
        <taxon>Actinoplanes</taxon>
    </lineage>
</organism>
<gene>
    <name evidence="9" type="ORF">Aau02nite_54340</name>
</gene>
<name>A0A919SKF6_9ACTN</name>
<dbReference type="SMART" id="SM00220">
    <property type="entry name" value="S_TKc"/>
    <property type="match status" value="1"/>
</dbReference>
<dbReference type="GO" id="GO:0004674">
    <property type="term" value="F:protein serine/threonine kinase activity"/>
    <property type="evidence" value="ECO:0007669"/>
    <property type="project" value="UniProtKB-KW"/>
</dbReference>
<dbReference type="EMBL" id="BOQL01000043">
    <property type="protein sequence ID" value="GIM73112.1"/>
    <property type="molecule type" value="Genomic_DNA"/>
</dbReference>
<keyword evidence="5" id="KW-0418">Kinase</keyword>
<evidence type="ECO:0000256" key="3">
    <source>
        <dbReference type="ARBA" id="ARBA00022679"/>
    </source>
</evidence>
<sequence>MNAARELIGGRYRLLEVIGTGGMGRVWLADDELLHRPVAVKEITTPAGGSSSQMLDAQLTTMREARAAARLEHPGVVGVYDVVWRPDRSWIVMEYVESRSLAAVLREGPLPHREAARIGLGVLAALRAAHGAGVLHRDVKPHNVLLATDGRVVLTDFGLATIRGAEPGSEPLLGSPHFVAPERLSGGDAGEAADLWSLGATLYAAVEGQAPFQRSTTTASLTALMTGPPDPARRPGPLTPIIDQLLVKDPALRLPAAEAQALMQRVVDRAVGVFPMRVPRQRTPAPAGTSAVGMSMLLDRMGADRPGRERIARSTKVALVAAAVLLVGTTGTALALDYRPGAAPGAGPATTTVAGPVAVCAPGGPAVAGRTQARGYAVPAGWLWHTDPTGFDVAVPRGWTRSQDGTAACFRDPGGSRSFRVDASARLAGRALSYWQTQEQHALAAGNLPGYQRVTVSAMPQQQGGAWEFSWQPDGEPVRRHERRVLLAMGDGRAYLVEWTTPEADWAGTEPYLRLVLASLS</sequence>
<dbReference type="GO" id="GO:0005524">
    <property type="term" value="F:ATP binding"/>
    <property type="evidence" value="ECO:0007669"/>
    <property type="project" value="UniProtKB-UniRule"/>
</dbReference>
<dbReference type="EC" id="2.7.11.1" evidence="1"/>
<dbReference type="Pfam" id="PF00069">
    <property type="entry name" value="Pkinase"/>
    <property type="match status" value="1"/>
</dbReference>
<keyword evidence="4 7" id="KW-0547">Nucleotide-binding</keyword>
<comment type="caution">
    <text evidence="9">The sequence shown here is derived from an EMBL/GenBank/DDBJ whole genome shotgun (WGS) entry which is preliminary data.</text>
</comment>
<dbReference type="PROSITE" id="PS50011">
    <property type="entry name" value="PROTEIN_KINASE_DOM"/>
    <property type="match status" value="1"/>
</dbReference>
<dbReference type="PROSITE" id="PS00108">
    <property type="entry name" value="PROTEIN_KINASE_ST"/>
    <property type="match status" value="1"/>
</dbReference>
<dbReference type="SUPFAM" id="SSF56112">
    <property type="entry name" value="Protein kinase-like (PK-like)"/>
    <property type="match status" value="1"/>
</dbReference>
<dbReference type="PANTHER" id="PTHR43289">
    <property type="entry name" value="MITOGEN-ACTIVATED PROTEIN KINASE KINASE KINASE 20-RELATED"/>
    <property type="match status" value="1"/>
</dbReference>
<dbReference type="InterPro" id="IPR011009">
    <property type="entry name" value="Kinase-like_dom_sf"/>
</dbReference>
<feature type="domain" description="Protein kinase" evidence="8">
    <location>
        <begin position="12"/>
        <end position="267"/>
    </location>
</feature>
<evidence type="ECO:0000256" key="2">
    <source>
        <dbReference type="ARBA" id="ARBA00022527"/>
    </source>
</evidence>
<keyword evidence="6 7" id="KW-0067">ATP-binding</keyword>
<dbReference type="InterPro" id="IPR008271">
    <property type="entry name" value="Ser/Thr_kinase_AS"/>
</dbReference>
<dbReference type="Gene3D" id="1.10.510.10">
    <property type="entry name" value="Transferase(Phosphotransferase) domain 1"/>
    <property type="match status" value="1"/>
</dbReference>
<dbReference type="Gene3D" id="3.30.200.20">
    <property type="entry name" value="Phosphorylase Kinase, domain 1"/>
    <property type="match status" value="1"/>
</dbReference>
<dbReference type="InterPro" id="IPR000719">
    <property type="entry name" value="Prot_kinase_dom"/>
</dbReference>
<keyword evidence="2" id="KW-0723">Serine/threonine-protein kinase</keyword>
<feature type="binding site" evidence="7">
    <location>
        <position position="41"/>
    </location>
    <ligand>
        <name>ATP</name>
        <dbReference type="ChEBI" id="CHEBI:30616"/>
    </ligand>
</feature>
<dbReference type="CDD" id="cd14014">
    <property type="entry name" value="STKc_PknB_like"/>
    <property type="match status" value="1"/>
</dbReference>
<evidence type="ECO:0000313" key="9">
    <source>
        <dbReference type="EMBL" id="GIM73112.1"/>
    </source>
</evidence>
<accession>A0A919SKF6</accession>
<dbReference type="RefSeq" id="WP_212991365.1">
    <property type="nucleotide sequence ID" value="NZ_BAABEA010000049.1"/>
</dbReference>
<dbReference type="PROSITE" id="PS00107">
    <property type="entry name" value="PROTEIN_KINASE_ATP"/>
    <property type="match status" value="1"/>
</dbReference>
<dbReference type="InterPro" id="IPR017441">
    <property type="entry name" value="Protein_kinase_ATP_BS"/>
</dbReference>
<reference evidence="9" key="1">
    <citation type="submission" date="2021-03" db="EMBL/GenBank/DDBJ databases">
        <title>Whole genome shotgun sequence of Actinoplanes auranticolor NBRC 12245.</title>
        <authorList>
            <person name="Komaki H."/>
            <person name="Tamura T."/>
        </authorList>
    </citation>
    <scope>NUCLEOTIDE SEQUENCE</scope>
    <source>
        <strain evidence="9">NBRC 12245</strain>
    </source>
</reference>
<dbReference type="PANTHER" id="PTHR43289:SF6">
    <property type="entry name" value="SERINE_THREONINE-PROTEIN KINASE NEKL-3"/>
    <property type="match status" value="1"/>
</dbReference>
<keyword evidence="10" id="KW-1185">Reference proteome</keyword>
<evidence type="ECO:0000256" key="7">
    <source>
        <dbReference type="PROSITE-ProRule" id="PRU10141"/>
    </source>
</evidence>
<keyword evidence="3" id="KW-0808">Transferase</keyword>
<dbReference type="AlphaFoldDB" id="A0A919SKF6"/>
<evidence type="ECO:0000256" key="1">
    <source>
        <dbReference type="ARBA" id="ARBA00012513"/>
    </source>
</evidence>